<comment type="cofactor">
    <cofactor evidence="8">
        <name>Mn(2+)</name>
        <dbReference type="ChEBI" id="CHEBI:29035"/>
    </cofactor>
    <cofactor evidence="8">
        <name>Fe(2+)</name>
        <dbReference type="ChEBI" id="CHEBI:29033"/>
    </cofactor>
    <text evidence="8">Binds 1 Mn(2+) or Fe(2+) ion per subunit.</text>
</comment>
<feature type="binding site" evidence="7">
    <location>
        <position position="152"/>
    </location>
    <ligand>
        <name>Zn(2+)</name>
        <dbReference type="ChEBI" id="CHEBI:29105"/>
    </ligand>
</feature>
<dbReference type="GO" id="GO:0008270">
    <property type="term" value="F:zinc ion binding"/>
    <property type="evidence" value="ECO:0007669"/>
    <property type="project" value="TreeGrafter"/>
</dbReference>
<dbReference type="GO" id="GO:0005829">
    <property type="term" value="C:cytosol"/>
    <property type="evidence" value="ECO:0007669"/>
    <property type="project" value="TreeGrafter"/>
</dbReference>
<comment type="subcellular location">
    <subcellularLocation>
        <location evidence="9">Cytoplasm</location>
    </subcellularLocation>
</comment>
<evidence type="ECO:0000256" key="2">
    <source>
        <dbReference type="ARBA" id="ARBA00022491"/>
    </source>
</evidence>
<feature type="binding site" evidence="7">
    <location>
        <position position="155"/>
    </location>
    <ligand>
        <name>Zn(2+)</name>
        <dbReference type="ChEBI" id="CHEBI:29105"/>
    </ligand>
</feature>
<feature type="binding site" evidence="8">
    <location>
        <position position="104"/>
    </location>
    <ligand>
        <name>Fe cation</name>
        <dbReference type="ChEBI" id="CHEBI:24875"/>
    </ligand>
</feature>
<dbReference type="AlphaFoldDB" id="A0A2N3L8Y5"/>
<dbReference type="Proteomes" id="UP000233332">
    <property type="component" value="Unassembled WGS sequence"/>
</dbReference>
<evidence type="ECO:0000256" key="1">
    <source>
        <dbReference type="ARBA" id="ARBA00007957"/>
    </source>
</evidence>
<dbReference type="GO" id="GO:0000976">
    <property type="term" value="F:transcription cis-regulatory region binding"/>
    <property type="evidence" value="ECO:0007669"/>
    <property type="project" value="TreeGrafter"/>
</dbReference>
<dbReference type="PANTHER" id="PTHR33202:SF6">
    <property type="entry name" value="ZINC UPTAKE REGULATION PROTEIN"/>
    <property type="match status" value="1"/>
</dbReference>
<keyword evidence="11" id="KW-1185">Reference proteome</keyword>
<reference evidence="10 11" key="1">
    <citation type="submission" date="2017-09" db="EMBL/GenBank/DDBJ databases">
        <title>Biodiversity and function of Thalassospira species in the particle-attached aromatic-hydrocarbon-degrading consortia from the surface seawater of the China South Sea.</title>
        <authorList>
            <person name="Dong C."/>
            <person name="Lai Q."/>
            <person name="Shao Z."/>
        </authorList>
    </citation>
    <scope>NUCLEOTIDE SEQUENCE [LARGE SCALE GENOMIC DNA]</scope>
    <source>
        <strain evidence="10 11">139Z-12</strain>
    </source>
</reference>
<feature type="binding site" evidence="7">
    <location>
        <position position="112"/>
    </location>
    <ligand>
        <name>Zn(2+)</name>
        <dbReference type="ChEBI" id="CHEBI:29105"/>
    </ligand>
</feature>
<protein>
    <recommendedName>
        <fullName evidence="9">Ferric uptake regulation protein</fullName>
    </recommendedName>
</protein>
<comment type="caution">
    <text evidence="10">The sequence shown here is derived from an EMBL/GenBank/DDBJ whole genome shotgun (WGS) entry which is preliminary data.</text>
</comment>
<organism evidence="10 11">
    <name type="scientific">Thalassospira lohafexi</name>
    <dbReference type="NCBI Taxonomy" id="744227"/>
    <lineage>
        <taxon>Bacteria</taxon>
        <taxon>Pseudomonadati</taxon>
        <taxon>Pseudomonadota</taxon>
        <taxon>Alphaproteobacteria</taxon>
        <taxon>Rhodospirillales</taxon>
        <taxon>Thalassospiraceae</taxon>
        <taxon>Thalassospira</taxon>
    </lineage>
</organism>
<dbReference type="InterPro" id="IPR002481">
    <property type="entry name" value="FUR"/>
</dbReference>
<comment type="similarity">
    <text evidence="1 9">Belongs to the Fur family.</text>
</comment>
<dbReference type="GO" id="GO:0045892">
    <property type="term" value="P:negative regulation of DNA-templated transcription"/>
    <property type="evidence" value="ECO:0007669"/>
    <property type="project" value="TreeGrafter"/>
</dbReference>
<sequence length="158" mass="17632">MSDLFPKKGHDHDRCVHSAIAQAEKVCDDASARFTDMRRKVFTLIWQSHKAVTAYELLDALTSEGQRVQPPTVYRALEFLTDLGLVHRIESLNAYFGCDRPDCDHLGQYFICTECGRVAEEVNEDMSNAVRKAAGNVGFAIQATTVEIKGLCHDCATH</sequence>
<evidence type="ECO:0000256" key="3">
    <source>
        <dbReference type="ARBA" id="ARBA00022833"/>
    </source>
</evidence>
<keyword evidence="3 7" id="KW-0862">Zinc</keyword>
<keyword evidence="9" id="KW-0963">Cytoplasm</keyword>
<gene>
    <name evidence="9" type="primary">fur</name>
    <name evidence="10" type="ORF">COO92_03810</name>
</gene>
<dbReference type="InterPro" id="IPR036390">
    <property type="entry name" value="WH_DNA-bd_sf"/>
</dbReference>
<keyword evidence="4 9" id="KW-0805">Transcription regulation</keyword>
<keyword evidence="2 9" id="KW-0678">Repressor</keyword>
<evidence type="ECO:0000256" key="4">
    <source>
        <dbReference type="ARBA" id="ARBA00023015"/>
    </source>
</evidence>
<dbReference type="EMBL" id="NXGX01000002">
    <property type="protein sequence ID" value="PKR59190.1"/>
    <property type="molecule type" value="Genomic_DNA"/>
</dbReference>
<dbReference type="PANTHER" id="PTHR33202">
    <property type="entry name" value="ZINC UPTAKE REGULATION PROTEIN"/>
    <property type="match status" value="1"/>
</dbReference>
<evidence type="ECO:0000313" key="11">
    <source>
        <dbReference type="Proteomes" id="UP000233332"/>
    </source>
</evidence>
<dbReference type="GO" id="GO:1900376">
    <property type="term" value="P:regulation of secondary metabolite biosynthetic process"/>
    <property type="evidence" value="ECO:0007669"/>
    <property type="project" value="TreeGrafter"/>
</dbReference>
<keyword evidence="7 9" id="KW-0479">Metal-binding</keyword>
<dbReference type="Gene3D" id="1.10.10.10">
    <property type="entry name" value="Winged helix-like DNA-binding domain superfamily/Winged helix DNA-binding domain"/>
    <property type="match status" value="1"/>
</dbReference>
<accession>A0A2N3L8Y5</accession>
<name>A0A2N3L8Y5_9PROT</name>
<keyword evidence="6 9" id="KW-0804">Transcription</keyword>
<keyword evidence="5 9" id="KW-0238">DNA-binding</keyword>
<dbReference type="InterPro" id="IPR043135">
    <property type="entry name" value="Fur_C"/>
</dbReference>
<evidence type="ECO:0000256" key="7">
    <source>
        <dbReference type="PIRSR" id="PIRSR602481-1"/>
    </source>
</evidence>
<comment type="subunit">
    <text evidence="9">Homodimer.</text>
</comment>
<dbReference type="InterPro" id="IPR036388">
    <property type="entry name" value="WH-like_DNA-bd_sf"/>
</dbReference>
<dbReference type="RefSeq" id="WP_022730554.1">
    <property type="nucleotide sequence ID" value="NZ_NXGX01000002.1"/>
</dbReference>
<keyword evidence="8 9" id="KW-0408">Iron</keyword>
<dbReference type="CDD" id="cd07153">
    <property type="entry name" value="Fur_like"/>
    <property type="match status" value="1"/>
</dbReference>
<evidence type="ECO:0000256" key="6">
    <source>
        <dbReference type="ARBA" id="ARBA00023163"/>
    </source>
</evidence>
<comment type="cofactor">
    <cofactor evidence="7">
        <name>Zn(2+)</name>
        <dbReference type="ChEBI" id="CHEBI:29105"/>
    </cofactor>
    <text evidence="7">Binds 1 zinc ion per subunit.</text>
</comment>
<evidence type="ECO:0000256" key="8">
    <source>
        <dbReference type="PIRSR" id="PIRSR602481-2"/>
    </source>
</evidence>
<dbReference type="GO" id="GO:0003700">
    <property type="term" value="F:DNA-binding transcription factor activity"/>
    <property type="evidence" value="ECO:0007669"/>
    <property type="project" value="UniProtKB-UniRule"/>
</dbReference>
<evidence type="ECO:0000256" key="9">
    <source>
        <dbReference type="RuleBase" id="RU364037"/>
    </source>
</evidence>
<dbReference type="Gene3D" id="3.30.1490.190">
    <property type="match status" value="1"/>
</dbReference>
<dbReference type="Pfam" id="PF01475">
    <property type="entry name" value="FUR"/>
    <property type="match status" value="1"/>
</dbReference>
<proteinExistence type="inferred from homology"/>
<evidence type="ECO:0000256" key="5">
    <source>
        <dbReference type="ARBA" id="ARBA00023125"/>
    </source>
</evidence>
<dbReference type="SUPFAM" id="SSF46785">
    <property type="entry name" value="Winged helix' DNA-binding domain"/>
    <property type="match status" value="1"/>
</dbReference>
<dbReference type="GeneID" id="98667690"/>
<feature type="binding site" evidence="7">
    <location>
        <position position="115"/>
    </location>
    <ligand>
        <name>Zn(2+)</name>
        <dbReference type="ChEBI" id="CHEBI:29105"/>
    </ligand>
</feature>
<evidence type="ECO:0000313" key="10">
    <source>
        <dbReference type="EMBL" id="PKR59190.1"/>
    </source>
</evidence>